<gene>
    <name evidence="1" type="ORF">BJ212DRAFT_261174</name>
</gene>
<dbReference type="EMBL" id="JABBWG010000019">
    <property type="protein sequence ID" value="KAG1815184.1"/>
    <property type="molecule type" value="Genomic_DNA"/>
</dbReference>
<dbReference type="OrthoDB" id="2363873at2759"/>
<dbReference type="RefSeq" id="XP_041192321.1">
    <property type="nucleotide sequence ID" value="XM_041342773.1"/>
</dbReference>
<name>A0A9P7JCJ1_9AGAM</name>
<comment type="caution">
    <text evidence="1">The sequence shown here is derived from an EMBL/GenBank/DDBJ whole genome shotgun (WGS) entry which is preliminary data.</text>
</comment>
<dbReference type="AlphaFoldDB" id="A0A9P7JCJ1"/>
<reference evidence="1" key="1">
    <citation type="journal article" date="2020" name="New Phytol.">
        <title>Comparative genomics reveals dynamic genome evolution in host specialist ectomycorrhizal fungi.</title>
        <authorList>
            <person name="Lofgren L.A."/>
            <person name="Nguyen N.H."/>
            <person name="Vilgalys R."/>
            <person name="Ruytinx J."/>
            <person name="Liao H.L."/>
            <person name="Branco S."/>
            <person name="Kuo A."/>
            <person name="LaButti K."/>
            <person name="Lipzen A."/>
            <person name="Andreopoulos W."/>
            <person name="Pangilinan J."/>
            <person name="Riley R."/>
            <person name="Hundley H."/>
            <person name="Na H."/>
            <person name="Barry K."/>
            <person name="Grigoriev I.V."/>
            <person name="Stajich J.E."/>
            <person name="Kennedy P.G."/>
        </authorList>
    </citation>
    <scope>NUCLEOTIDE SEQUENCE</scope>
    <source>
        <strain evidence="1">MN1</strain>
    </source>
</reference>
<dbReference type="Proteomes" id="UP000807769">
    <property type="component" value="Unassembled WGS sequence"/>
</dbReference>
<keyword evidence="2" id="KW-1185">Reference proteome</keyword>
<evidence type="ECO:0000313" key="2">
    <source>
        <dbReference type="Proteomes" id="UP000807769"/>
    </source>
</evidence>
<protein>
    <submittedName>
        <fullName evidence="1">Uncharacterized protein</fullName>
    </submittedName>
</protein>
<evidence type="ECO:0000313" key="1">
    <source>
        <dbReference type="EMBL" id="KAG1815184.1"/>
    </source>
</evidence>
<accession>A0A9P7JCJ1</accession>
<organism evidence="1 2">
    <name type="scientific">Suillus subaureus</name>
    <dbReference type="NCBI Taxonomy" id="48587"/>
    <lineage>
        <taxon>Eukaryota</taxon>
        <taxon>Fungi</taxon>
        <taxon>Dikarya</taxon>
        <taxon>Basidiomycota</taxon>
        <taxon>Agaricomycotina</taxon>
        <taxon>Agaricomycetes</taxon>
        <taxon>Agaricomycetidae</taxon>
        <taxon>Boletales</taxon>
        <taxon>Suillineae</taxon>
        <taxon>Suillaceae</taxon>
        <taxon>Suillus</taxon>
    </lineage>
</organism>
<sequence length="74" mass="7981">MGSHRLAQLRFLSNHIVSSSLEEKSPTSLVSSYPKRSALGALFSRTLPSYSDPFRGTAFPAIGDASSISCYLSK</sequence>
<dbReference type="GeneID" id="64636789"/>
<proteinExistence type="predicted"/>